<sequence>MKHWIIGLAVIFLIFFAYSIFNGTPWGKEAMKEESAKYLQEKYGDKMEIESVEYDFDNSSYFIYRYYTVVHLKRNPQIQFKLSKYDGKMVDNYFLSYWEYEVKNEIKQQFHQISSVSFLLRSNPLKNLSEGNRINPPSYHEIKGEIKDEDISDLRLWINVNEDIQDNIMNTLLEIVLFLKEKEYKVSAIQFKFENQNHTSYYLNSADLKDIIDHDSLINKLSAECRWK</sequence>
<proteinExistence type="predicted"/>
<gene>
    <name evidence="2" type="ORF">J41TS4_21000</name>
</gene>
<evidence type="ECO:0000259" key="1">
    <source>
        <dbReference type="Pfam" id="PF25425"/>
    </source>
</evidence>
<dbReference type="RefSeq" id="WP_301627128.1">
    <property type="nucleotide sequence ID" value="NZ_BORS01000006.1"/>
</dbReference>
<dbReference type="InterPro" id="IPR057359">
    <property type="entry name" value="YfjL_N"/>
</dbReference>
<protein>
    <recommendedName>
        <fullName evidence="1">YfjL-like N-terminal domain-containing protein</fullName>
    </recommendedName>
</protein>
<dbReference type="Proteomes" id="UP000678895">
    <property type="component" value="Unassembled WGS sequence"/>
</dbReference>
<accession>A0A920CMQ8</accession>
<name>A0A920CMQ8_9BACL</name>
<keyword evidence="3" id="KW-1185">Reference proteome</keyword>
<evidence type="ECO:0000313" key="3">
    <source>
        <dbReference type="Proteomes" id="UP000678895"/>
    </source>
</evidence>
<dbReference type="Pfam" id="PF25425">
    <property type="entry name" value="YfjL_N"/>
    <property type="match status" value="1"/>
</dbReference>
<feature type="domain" description="YfjL-like N-terminal" evidence="1">
    <location>
        <begin position="4"/>
        <end position="79"/>
    </location>
</feature>
<comment type="caution">
    <text evidence="2">The sequence shown here is derived from an EMBL/GenBank/DDBJ whole genome shotgun (WGS) entry which is preliminary data.</text>
</comment>
<evidence type="ECO:0000313" key="2">
    <source>
        <dbReference type="EMBL" id="GIO42342.1"/>
    </source>
</evidence>
<reference evidence="2" key="1">
    <citation type="submission" date="2021-03" db="EMBL/GenBank/DDBJ databases">
        <title>Antimicrobial resistance genes in bacteria isolated from Japanese honey, and their potential for conferring macrolide and lincosamide resistance in the American foulbrood pathogen Paenibacillus larvae.</title>
        <authorList>
            <person name="Okamoto M."/>
            <person name="Kumagai M."/>
            <person name="Kanamori H."/>
            <person name="Takamatsu D."/>
        </authorList>
    </citation>
    <scope>NUCLEOTIDE SEQUENCE</scope>
    <source>
        <strain evidence="2">J41TS4</strain>
    </source>
</reference>
<dbReference type="EMBL" id="BORS01000006">
    <property type="protein sequence ID" value="GIO42342.1"/>
    <property type="molecule type" value="Genomic_DNA"/>
</dbReference>
<dbReference type="AlphaFoldDB" id="A0A920CMQ8"/>
<organism evidence="2 3">
    <name type="scientific">Paenibacillus apis</name>
    <dbReference type="NCBI Taxonomy" id="1792174"/>
    <lineage>
        <taxon>Bacteria</taxon>
        <taxon>Bacillati</taxon>
        <taxon>Bacillota</taxon>
        <taxon>Bacilli</taxon>
        <taxon>Bacillales</taxon>
        <taxon>Paenibacillaceae</taxon>
        <taxon>Paenibacillus</taxon>
    </lineage>
</organism>